<evidence type="ECO:0000256" key="1">
    <source>
        <dbReference type="ARBA" id="ARBA00009126"/>
    </source>
</evidence>
<dbReference type="AlphaFoldDB" id="A0A8C5F6R9"/>
<dbReference type="GO" id="GO:0030018">
    <property type="term" value="C:Z disc"/>
    <property type="evidence" value="ECO:0007669"/>
    <property type="project" value="InterPro"/>
</dbReference>
<dbReference type="GO" id="GO:0003779">
    <property type="term" value="F:actin binding"/>
    <property type="evidence" value="ECO:0007669"/>
    <property type="project" value="TreeGrafter"/>
</dbReference>
<protein>
    <submittedName>
        <fullName evidence="4">Myozenin 3a</fullName>
    </submittedName>
</protein>
<dbReference type="OrthoDB" id="9887337at2759"/>
<dbReference type="GeneID" id="115552574"/>
<dbReference type="Ensembl" id="ENSGMOT00000011208.2">
    <property type="protein sequence ID" value="ENSGMOP00000010910.2"/>
    <property type="gene ID" value="ENSGMOG00000010201.2"/>
</dbReference>
<keyword evidence="5" id="KW-1185">Reference proteome</keyword>
<name>A0A8C5F6R9_GADMO</name>
<dbReference type="GO" id="GO:0051373">
    <property type="term" value="F:FATZ binding"/>
    <property type="evidence" value="ECO:0007669"/>
    <property type="project" value="TreeGrafter"/>
</dbReference>
<evidence type="ECO:0000256" key="2">
    <source>
        <dbReference type="ARBA" id="ARBA00022553"/>
    </source>
</evidence>
<feature type="region of interest" description="Disordered" evidence="3">
    <location>
        <begin position="75"/>
        <end position="98"/>
    </location>
</feature>
<dbReference type="GO" id="GO:0015629">
    <property type="term" value="C:actin cytoskeleton"/>
    <property type="evidence" value="ECO:0007669"/>
    <property type="project" value="TreeGrafter"/>
</dbReference>
<reference evidence="4" key="1">
    <citation type="submission" date="2025-08" db="UniProtKB">
        <authorList>
            <consortium name="Ensembl"/>
        </authorList>
    </citation>
    <scope>IDENTIFICATION</scope>
</reference>
<dbReference type="InterPro" id="IPR008438">
    <property type="entry name" value="MYOZ"/>
</dbReference>
<dbReference type="Pfam" id="PF05556">
    <property type="entry name" value="Calsarcin"/>
    <property type="match status" value="1"/>
</dbReference>
<evidence type="ECO:0000313" key="5">
    <source>
        <dbReference type="Proteomes" id="UP000694546"/>
    </source>
</evidence>
<dbReference type="OMA" id="DYSPESN"/>
<evidence type="ECO:0000313" key="4">
    <source>
        <dbReference type="Ensembl" id="ENSGMOP00000010910.2"/>
    </source>
</evidence>
<dbReference type="Proteomes" id="UP000694546">
    <property type="component" value="Chromosome 10"/>
</dbReference>
<dbReference type="RefSeq" id="XP_030224662.1">
    <property type="nucleotide sequence ID" value="XM_030368802.1"/>
</dbReference>
<dbReference type="GO" id="GO:0031433">
    <property type="term" value="F:telethonin binding"/>
    <property type="evidence" value="ECO:0007669"/>
    <property type="project" value="TreeGrafter"/>
</dbReference>
<reference evidence="4" key="2">
    <citation type="submission" date="2025-09" db="UniProtKB">
        <authorList>
            <consortium name="Ensembl"/>
        </authorList>
    </citation>
    <scope>IDENTIFICATION</scope>
</reference>
<accession>A0A8C5F6R9</accession>
<dbReference type="PANTHER" id="PTHR15941">
    <property type="entry name" value="MYOZENIN"/>
    <property type="match status" value="1"/>
</dbReference>
<keyword evidence="2" id="KW-0597">Phosphoprotein</keyword>
<evidence type="ECO:0000256" key="3">
    <source>
        <dbReference type="SAM" id="MobiDB-lite"/>
    </source>
</evidence>
<dbReference type="PANTHER" id="PTHR15941:SF16">
    <property type="entry name" value="MYOZENIN 3A-RELATED"/>
    <property type="match status" value="1"/>
</dbReference>
<dbReference type="KEGG" id="gmh:115552574"/>
<gene>
    <name evidence="4" type="primary">LOC115552574</name>
</gene>
<comment type="similarity">
    <text evidence="1">Belongs to the myozenin family.</text>
</comment>
<sequence length="250" mass="27787">MLMMQRGPDEQTKHKMHLAKALCNEVRGGGLNRGQKSSAPLDVMLEELQLPTNRGSRMFQERQKRVEHFTLEHAANGSNTGNFGRVLPPQPAPEPQPGKENLLTPRVGKHSLILNLQKTIAKKGNPEVLAPGYSGPLRGVPCERFNSTVIPRSYSSPWREGEGDDQRTLATLTEQLPKPPEPFTFRCFNRSALPFGGPMTSRRVIPVMSCEALEAQSLPASSRNCMSRRPDFNRAPKGWGMDYCPESAEL</sequence>
<dbReference type="GeneTree" id="ENSGT00950000183027"/>
<organism evidence="4 5">
    <name type="scientific">Gadus morhua</name>
    <name type="common">Atlantic cod</name>
    <dbReference type="NCBI Taxonomy" id="8049"/>
    <lineage>
        <taxon>Eukaryota</taxon>
        <taxon>Metazoa</taxon>
        <taxon>Chordata</taxon>
        <taxon>Craniata</taxon>
        <taxon>Vertebrata</taxon>
        <taxon>Euteleostomi</taxon>
        <taxon>Actinopterygii</taxon>
        <taxon>Neopterygii</taxon>
        <taxon>Teleostei</taxon>
        <taxon>Neoteleostei</taxon>
        <taxon>Acanthomorphata</taxon>
        <taxon>Zeiogadaria</taxon>
        <taxon>Gadariae</taxon>
        <taxon>Gadiformes</taxon>
        <taxon>Gadoidei</taxon>
        <taxon>Gadidae</taxon>
        <taxon>Gadus</taxon>
    </lineage>
</organism>
<proteinExistence type="inferred from homology"/>